<sequence>MGKRHSQSTLRSLHMQCISPEKFLQRNSQTGTGAALQSEALTVLQSKENLQLSGARLSQEVSLLGLEGHVVCYPFSYSPQSALHYEASLGPKTRRYASLLLALTPFDLEKELPQFFLPRAAILAFMKCSWDFVGLLCKKQFDDVKCLLTVEQAKTEE</sequence>
<reference evidence="1 2" key="1">
    <citation type="submission" date="2015-10" db="EMBL/GenBank/DDBJ databases">
        <authorList>
            <person name="Gilbert D.G."/>
        </authorList>
    </citation>
    <scope>NUCLEOTIDE SEQUENCE [LARGE SCALE GENOMIC DNA]</scope>
    <source>
        <strain evidence="1">FVVF132</strain>
    </source>
</reference>
<dbReference type="Proteomes" id="UP000051836">
    <property type="component" value="Unassembled WGS sequence"/>
</dbReference>
<evidence type="ECO:0000313" key="1">
    <source>
        <dbReference type="EMBL" id="KQL03105.1"/>
    </source>
</evidence>
<name>A0A0Q3P9N1_AMAAE</name>
<dbReference type="AlphaFoldDB" id="A0A0Q3P9N1"/>
<keyword evidence="2" id="KW-1185">Reference proteome</keyword>
<dbReference type="EMBL" id="LMAW01000603">
    <property type="protein sequence ID" value="KQL03105.1"/>
    <property type="molecule type" value="Genomic_DNA"/>
</dbReference>
<comment type="caution">
    <text evidence="1">The sequence shown here is derived from an EMBL/GenBank/DDBJ whole genome shotgun (WGS) entry which is preliminary data.</text>
</comment>
<organism evidence="1 2">
    <name type="scientific">Amazona aestiva</name>
    <name type="common">Blue-fronted Amazon parrot</name>
    <dbReference type="NCBI Taxonomy" id="12930"/>
    <lineage>
        <taxon>Eukaryota</taxon>
        <taxon>Metazoa</taxon>
        <taxon>Chordata</taxon>
        <taxon>Craniata</taxon>
        <taxon>Vertebrata</taxon>
        <taxon>Euteleostomi</taxon>
        <taxon>Archelosauria</taxon>
        <taxon>Archosauria</taxon>
        <taxon>Dinosauria</taxon>
        <taxon>Saurischia</taxon>
        <taxon>Theropoda</taxon>
        <taxon>Coelurosauria</taxon>
        <taxon>Aves</taxon>
        <taxon>Neognathae</taxon>
        <taxon>Neoaves</taxon>
        <taxon>Telluraves</taxon>
        <taxon>Australaves</taxon>
        <taxon>Psittaciformes</taxon>
        <taxon>Psittacidae</taxon>
        <taxon>Amazona</taxon>
    </lineage>
</organism>
<gene>
    <name evidence="1" type="ORF">AAES_33481</name>
</gene>
<accession>A0A0Q3P9N1</accession>
<proteinExistence type="predicted"/>
<evidence type="ECO:0000313" key="2">
    <source>
        <dbReference type="Proteomes" id="UP000051836"/>
    </source>
</evidence>
<protein>
    <submittedName>
        <fullName evidence="1">Uncharacterized protein</fullName>
    </submittedName>
</protein>